<proteinExistence type="predicted"/>
<evidence type="ECO:0000313" key="1">
    <source>
        <dbReference type="EMBL" id="KAL3273604.1"/>
    </source>
</evidence>
<comment type="caution">
    <text evidence="1">The sequence shown here is derived from an EMBL/GenBank/DDBJ whole genome shotgun (WGS) entry which is preliminary data.</text>
</comment>
<dbReference type="Proteomes" id="UP001516400">
    <property type="component" value="Unassembled WGS sequence"/>
</dbReference>
<keyword evidence="2" id="KW-1185">Reference proteome</keyword>
<evidence type="ECO:0000313" key="2">
    <source>
        <dbReference type="Proteomes" id="UP001516400"/>
    </source>
</evidence>
<dbReference type="EMBL" id="JABFTP020000062">
    <property type="protein sequence ID" value="KAL3273604.1"/>
    <property type="molecule type" value="Genomic_DNA"/>
</dbReference>
<accession>A0ABD2N5P1</accession>
<sequence length="124" mass="13889">MDKNPNCIIDQIYGRVDKSVCRNTLYTVATIAWKELHKPNPWLSIANVPSRAAIICKGRRQEVTLNNTGILLGAPHCIIKAKLNMLRSKASETFSVIGTYNRKIEPSILQKDAHQTSSNLDIDE</sequence>
<reference evidence="1 2" key="1">
    <citation type="journal article" date="2021" name="BMC Biol.">
        <title>Horizontally acquired antibacterial genes associated with adaptive radiation of ladybird beetles.</title>
        <authorList>
            <person name="Li H.S."/>
            <person name="Tang X.F."/>
            <person name="Huang Y.H."/>
            <person name="Xu Z.Y."/>
            <person name="Chen M.L."/>
            <person name="Du X.Y."/>
            <person name="Qiu B.Y."/>
            <person name="Chen P.T."/>
            <person name="Zhang W."/>
            <person name="Slipinski A."/>
            <person name="Escalona H.E."/>
            <person name="Waterhouse R.M."/>
            <person name="Zwick A."/>
            <person name="Pang H."/>
        </authorList>
    </citation>
    <scope>NUCLEOTIDE SEQUENCE [LARGE SCALE GENOMIC DNA]</scope>
    <source>
        <strain evidence="1">SYSU2018</strain>
    </source>
</reference>
<gene>
    <name evidence="1" type="ORF">HHI36_015036</name>
</gene>
<organism evidence="1 2">
    <name type="scientific">Cryptolaemus montrouzieri</name>
    <dbReference type="NCBI Taxonomy" id="559131"/>
    <lineage>
        <taxon>Eukaryota</taxon>
        <taxon>Metazoa</taxon>
        <taxon>Ecdysozoa</taxon>
        <taxon>Arthropoda</taxon>
        <taxon>Hexapoda</taxon>
        <taxon>Insecta</taxon>
        <taxon>Pterygota</taxon>
        <taxon>Neoptera</taxon>
        <taxon>Endopterygota</taxon>
        <taxon>Coleoptera</taxon>
        <taxon>Polyphaga</taxon>
        <taxon>Cucujiformia</taxon>
        <taxon>Coccinelloidea</taxon>
        <taxon>Coccinellidae</taxon>
        <taxon>Scymninae</taxon>
        <taxon>Scymnini</taxon>
        <taxon>Cryptolaemus</taxon>
    </lineage>
</organism>
<dbReference type="AlphaFoldDB" id="A0ABD2N5P1"/>
<protein>
    <submittedName>
        <fullName evidence="1">Uncharacterized protein</fullName>
    </submittedName>
</protein>
<name>A0ABD2N5P1_9CUCU</name>